<sequence>MSTQDKTVETNSHERLFYSLKETAAMLGVAYRTMQDWQYKRCINTVKLGWRVMVPATEIERILVEGVPLAPKDKPKGKGSSRATSKAVA</sequence>
<comment type="caution">
    <text evidence="2">The sequence shown here is derived from an EMBL/GenBank/DDBJ whole genome shotgun (WGS) entry which is preliminary data.</text>
</comment>
<reference evidence="2 3" key="1">
    <citation type="submission" date="2020-04" db="EMBL/GenBank/DDBJ databases">
        <title>Antimicrobial susceptibility and clonality of vaginal-derived multi-drug resistant Mobiluncus isolates in China.</title>
        <authorList>
            <person name="Zhang X."/>
        </authorList>
    </citation>
    <scope>NUCLEOTIDE SEQUENCE [LARGE SCALE GENOMIC DNA]</scope>
    <source>
        <strain evidence="2 3">7</strain>
    </source>
</reference>
<evidence type="ECO:0000313" key="3">
    <source>
        <dbReference type="Proteomes" id="UP000582487"/>
    </source>
</evidence>
<name>A0A848RHI0_9ACTO</name>
<dbReference type="RefSeq" id="WP_036383667.1">
    <property type="nucleotide sequence ID" value="NZ_CAMUNX010000001.1"/>
</dbReference>
<dbReference type="EMBL" id="JABCUV010000006">
    <property type="protein sequence ID" value="NMW93350.1"/>
    <property type="molecule type" value="Genomic_DNA"/>
</dbReference>
<gene>
    <name evidence="2" type="ORF">HHJ74_06505</name>
</gene>
<organism evidence="2 3">
    <name type="scientific">Mobiluncus mulieris</name>
    <dbReference type="NCBI Taxonomy" id="2052"/>
    <lineage>
        <taxon>Bacteria</taxon>
        <taxon>Bacillati</taxon>
        <taxon>Actinomycetota</taxon>
        <taxon>Actinomycetes</taxon>
        <taxon>Actinomycetales</taxon>
        <taxon>Actinomycetaceae</taxon>
        <taxon>Mobiluncus</taxon>
    </lineage>
</organism>
<proteinExistence type="predicted"/>
<protein>
    <submittedName>
        <fullName evidence="2">Helix-turn-helix domain-containing protein</fullName>
    </submittedName>
</protein>
<feature type="region of interest" description="Disordered" evidence="1">
    <location>
        <begin position="69"/>
        <end position="89"/>
    </location>
</feature>
<accession>A0A848RHI0</accession>
<evidence type="ECO:0000313" key="2">
    <source>
        <dbReference type="EMBL" id="NMW93350.1"/>
    </source>
</evidence>
<dbReference type="Proteomes" id="UP000582487">
    <property type="component" value="Unassembled WGS sequence"/>
</dbReference>
<dbReference type="SUPFAM" id="SSF46955">
    <property type="entry name" value="Putative DNA-binding domain"/>
    <property type="match status" value="1"/>
</dbReference>
<dbReference type="AlphaFoldDB" id="A0A848RHI0"/>
<evidence type="ECO:0000256" key="1">
    <source>
        <dbReference type="SAM" id="MobiDB-lite"/>
    </source>
</evidence>
<dbReference type="InterPro" id="IPR009061">
    <property type="entry name" value="DNA-bd_dom_put_sf"/>
</dbReference>